<dbReference type="GO" id="GO:0045901">
    <property type="term" value="P:positive regulation of translational elongation"/>
    <property type="evidence" value="ECO:0007669"/>
    <property type="project" value="InterPro"/>
</dbReference>
<evidence type="ECO:0000313" key="3">
    <source>
        <dbReference type="Proteomes" id="UP000261420"/>
    </source>
</evidence>
<dbReference type="AlphaFoldDB" id="A0A3B4U710"/>
<dbReference type="SMART" id="SM01376">
    <property type="entry name" value="eIF-5a"/>
    <property type="match status" value="1"/>
</dbReference>
<accession>A0A3B4U710</accession>
<dbReference type="GO" id="GO:0043022">
    <property type="term" value="F:ribosome binding"/>
    <property type="evidence" value="ECO:0007669"/>
    <property type="project" value="InterPro"/>
</dbReference>
<feature type="domain" description="Translation initiation factor 5A C-terminal" evidence="1">
    <location>
        <begin position="15"/>
        <end position="78"/>
    </location>
</feature>
<dbReference type="GO" id="GO:0003746">
    <property type="term" value="F:translation elongation factor activity"/>
    <property type="evidence" value="ECO:0007669"/>
    <property type="project" value="InterPro"/>
</dbReference>
<dbReference type="InterPro" id="IPR012340">
    <property type="entry name" value="NA-bd_OB-fold"/>
</dbReference>
<dbReference type="Gene3D" id="2.40.50.140">
    <property type="entry name" value="Nucleic acid-binding proteins"/>
    <property type="match status" value="1"/>
</dbReference>
<dbReference type="PANTHER" id="PTHR11673">
    <property type="entry name" value="TRANSLATION INITIATION FACTOR 5A FAMILY MEMBER"/>
    <property type="match status" value="1"/>
</dbReference>
<sequence length="83" mass="9183">MCSDGIKRNNENELSSFHVIGICDGFLVLMDGKGETREDLKLPDGDLGKDIEKKLASGEEFLVTVIKAIDEEHITLIKSTSFQ</sequence>
<dbReference type="GO" id="GO:0003723">
    <property type="term" value="F:RNA binding"/>
    <property type="evidence" value="ECO:0007669"/>
    <property type="project" value="InterPro"/>
</dbReference>
<reference evidence="2" key="1">
    <citation type="submission" date="2025-08" db="UniProtKB">
        <authorList>
            <consortium name="Ensembl"/>
        </authorList>
    </citation>
    <scope>IDENTIFICATION</scope>
</reference>
<dbReference type="Proteomes" id="UP000261420">
    <property type="component" value="Unplaced"/>
</dbReference>
<proteinExistence type="predicted"/>
<protein>
    <recommendedName>
        <fullName evidence="1">Translation initiation factor 5A C-terminal domain-containing protein</fullName>
    </recommendedName>
</protein>
<dbReference type="STRING" id="41447.ENSSDUP00000014379"/>
<dbReference type="Pfam" id="PF01287">
    <property type="entry name" value="eIF-5a"/>
    <property type="match status" value="1"/>
</dbReference>
<reference evidence="2" key="2">
    <citation type="submission" date="2025-09" db="UniProtKB">
        <authorList>
            <consortium name="Ensembl"/>
        </authorList>
    </citation>
    <scope>IDENTIFICATION</scope>
</reference>
<dbReference type="InterPro" id="IPR020189">
    <property type="entry name" value="IF5A_C"/>
</dbReference>
<dbReference type="Ensembl" id="ENSSDUT00000014654.1">
    <property type="protein sequence ID" value="ENSSDUP00000014379.1"/>
    <property type="gene ID" value="ENSSDUG00000010490.1"/>
</dbReference>
<evidence type="ECO:0000259" key="1">
    <source>
        <dbReference type="SMART" id="SM01376"/>
    </source>
</evidence>
<keyword evidence="3" id="KW-1185">Reference proteome</keyword>
<name>A0A3B4U710_SERDU</name>
<evidence type="ECO:0000313" key="2">
    <source>
        <dbReference type="Ensembl" id="ENSSDUP00000014379.1"/>
    </source>
</evidence>
<organism evidence="2 3">
    <name type="scientific">Seriola dumerili</name>
    <name type="common">Greater amberjack</name>
    <name type="synonym">Caranx dumerili</name>
    <dbReference type="NCBI Taxonomy" id="41447"/>
    <lineage>
        <taxon>Eukaryota</taxon>
        <taxon>Metazoa</taxon>
        <taxon>Chordata</taxon>
        <taxon>Craniata</taxon>
        <taxon>Vertebrata</taxon>
        <taxon>Euteleostomi</taxon>
        <taxon>Actinopterygii</taxon>
        <taxon>Neopterygii</taxon>
        <taxon>Teleostei</taxon>
        <taxon>Neoteleostei</taxon>
        <taxon>Acanthomorphata</taxon>
        <taxon>Carangaria</taxon>
        <taxon>Carangiformes</taxon>
        <taxon>Carangidae</taxon>
        <taxon>Seriola</taxon>
    </lineage>
</organism>
<dbReference type="InterPro" id="IPR001884">
    <property type="entry name" value="IF5A-like"/>
</dbReference>
<dbReference type="GeneTree" id="ENSGT00940000179636"/>
<dbReference type="GO" id="GO:0045905">
    <property type="term" value="P:positive regulation of translational termination"/>
    <property type="evidence" value="ECO:0007669"/>
    <property type="project" value="InterPro"/>
</dbReference>
<dbReference type="SUPFAM" id="SSF50249">
    <property type="entry name" value="Nucleic acid-binding proteins"/>
    <property type="match status" value="1"/>
</dbReference>
<dbReference type="OMA" id="HVIGICD"/>